<keyword evidence="3" id="KW-1185">Reference proteome</keyword>
<evidence type="ECO:0000313" key="3">
    <source>
        <dbReference type="Proteomes" id="UP001153714"/>
    </source>
</evidence>
<dbReference type="EMBL" id="OU893349">
    <property type="protein sequence ID" value="CAG9787947.1"/>
    <property type="molecule type" value="Genomic_DNA"/>
</dbReference>
<reference evidence="2" key="2">
    <citation type="submission" date="2022-10" db="EMBL/GenBank/DDBJ databases">
        <authorList>
            <consortium name="ENA_rothamsted_submissions"/>
            <consortium name="culmorum"/>
            <person name="King R."/>
        </authorList>
    </citation>
    <scope>NUCLEOTIDE SEQUENCE</scope>
</reference>
<sequence length="173" mass="19384">MHYRDPTSDGDGTALVLLCTVLFQERAGTALTCKINNAWEKRIMDTIRGVDGWTRYRVARAALRYGHHNLAADILKRLSEEAPSESAQRWLTALHRAAAADATLIKEVRLALYTTPIIRSAVDNNTNKKARHSPVLIEKSDQNPITQIAGLQKSRQPQPNLVHKIKKNPESEL</sequence>
<dbReference type="AlphaFoldDB" id="A0A9N9WDX8"/>
<evidence type="ECO:0000256" key="1">
    <source>
        <dbReference type="SAM" id="MobiDB-lite"/>
    </source>
</evidence>
<feature type="region of interest" description="Disordered" evidence="1">
    <location>
        <begin position="150"/>
        <end position="173"/>
    </location>
</feature>
<name>A0A9N9WDX8_9NEOP</name>
<dbReference type="Proteomes" id="UP001153714">
    <property type="component" value="Chromosome 18"/>
</dbReference>
<reference evidence="2" key="1">
    <citation type="submission" date="2021-12" db="EMBL/GenBank/DDBJ databases">
        <authorList>
            <person name="King R."/>
        </authorList>
    </citation>
    <scope>NUCLEOTIDE SEQUENCE</scope>
</reference>
<protein>
    <submittedName>
        <fullName evidence="2">Uncharacterized protein</fullName>
    </submittedName>
</protein>
<accession>A0A9N9WDX8</accession>
<evidence type="ECO:0000313" key="2">
    <source>
        <dbReference type="EMBL" id="CAG9787947.1"/>
    </source>
</evidence>
<organism evidence="2 3">
    <name type="scientific">Diatraea saccharalis</name>
    <name type="common">sugarcane borer</name>
    <dbReference type="NCBI Taxonomy" id="40085"/>
    <lineage>
        <taxon>Eukaryota</taxon>
        <taxon>Metazoa</taxon>
        <taxon>Ecdysozoa</taxon>
        <taxon>Arthropoda</taxon>
        <taxon>Hexapoda</taxon>
        <taxon>Insecta</taxon>
        <taxon>Pterygota</taxon>
        <taxon>Neoptera</taxon>
        <taxon>Endopterygota</taxon>
        <taxon>Lepidoptera</taxon>
        <taxon>Glossata</taxon>
        <taxon>Ditrysia</taxon>
        <taxon>Pyraloidea</taxon>
        <taxon>Crambidae</taxon>
        <taxon>Crambinae</taxon>
        <taxon>Diatraea</taxon>
    </lineage>
</organism>
<proteinExistence type="predicted"/>
<dbReference type="OrthoDB" id="1921953at2759"/>
<gene>
    <name evidence="2" type="ORF">DIATSA_LOCUS5791</name>
</gene>